<gene>
    <name evidence="1" type="ORF">NM208_g706</name>
</gene>
<keyword evidence="2" id="KW-1185">Reference proteome</keyword>
<accession>A0ACC1SYT5</accession>
<protein>
    <submittedName>
        <fullName evidence="1">Uncharacterized protein</fullName>
    </submittedName>
</protein>
<reference evidence="1" key="1">
    <citation type="submission" date="2022-08" db="EMBL/GenBank/DDBJ databases">
        <title>Genome Sequence of Fusarium decemcellulare.</title>
        <authorList>
            <person name="Buettner E."/>
        </authorList>
    </citation>
    <scope>NUCLEOTIDE SEQUENCE</scope>
    <source>
        <strain evidence="1">Babe19</strain>
    </source>
</reference>
<evidence type="ECO:0000313" key="2">
    <source>
        <dbReference type="Proteomes" id="UP001148629"/>
    </source>
</evidence>
<organism evidence="1 2">
    <name type="scientific">Fusarium decemcellulare</name>
    <dbReference type="NCBI Taxonomy" id="57161"/>
    <lineage>
        <taxon>Eukaryota</taxon>
        <taxon>Fungi</taxon>
        <taxon>Dikarya</taxon>
        <taxon>Ascomycota</taxon>
        <taxon>Pezizomycotina</taxon>
        <taxon>Sordariomycetes</taxon>
        <taxon>Hypocreomycetidae</taxon>
        <taxon>Hypocreales</taxon>
        <taxon>Nectriaceae</taxon>
        <taxon>Fusarium</taxon>
        <taxon>Fusarium decemcellulare species complex</taxon>
    </lineage>
</organism>
<evidence type="ECO:0000313" key="1">
    <source>
        <dbReference type="EMBL" id="KAJ3549050.1"/>
    </source>
</evidence>
<name>A0ACC1SYT5_9HYPO</name>
<dbReference type="EMBL" id="JANRMS010000032">
    <property type="protein sequence ID" value="KAJ3549050.1"/>
    <property type="molecule type" value="Genomic_DNA"/>
</dbReference>
<dbReference type="Proteomes" id="UP001148629">
    <property type="component" value="Unassembled WGS sequence"/>
</dbReference>
<proteinExistence type="predicted"/>
<comment type="caution">
    <text evidence="1">The sequence shown here is derived from an EMBL/GenBank/DDBJ whole genome shotgun (WGS) entry which is preliminary data.</text>
</comment>
<sequence length="782" mass="87577">MASASDSATEPSLYSNLKLHNRQIRLLEIVSTQPEIVCKLEIANLENELAFSAISYVWGDPKRTKKIIVNGKKIAITTNLAYAFEYIPGHLEQSKAPSRLWVDAICINQHDAREKNHQVPLMKDIFSMADTVLCWLGAPDEIMCRAIDIIELVAHERGERGGDGRDDELQHIFIDLAENIQVKAKSFDYILACGKAPPNVQESLQTHHILGETEAHELAHSLQSATEVISQSLDTPSRIKPIQYVGVRPIFEAFNIAHCCLIKFGLLMSHPDAEDGQHVLESLTGTTETLHEKLQGLVQSIASSRKSVNSDWIHEHALIYDKSKSALNDGRTGLGAVCRFFCVPFWERVWIMQEIVLAHNPMFICGTRTLSLATLNSFAAWMEWLVEDPDDIPCEYLKGTDSLFELMFNSSYKFLHLLFQARRDIGRPPGSCLRGGKAEVMGGMSRRGIWWAVHYLKATNPKDYFYGLLGIGGIDLDPDYSESKSVGAVCRDFMVEYLKLYQLRFPSLYGGALALLTFAGIGHGWHMYPDTPSWAPNFPGMANRDPDTGMIPGTWNRLECDFLFQTSETTRIVGSDMFVAGVILGSVQNVMPIPTGIDRAMSRPTYVAGCHVRKALGAILRAKWHENFKGPVDRSLNDCSELLLFLRGFFCTDELQGSSDDDLAAFERRAMYIKSLSKDIKDHHRMNIADYSFGPFEERGWATGVWRAAETDHGYIGVFPKHICMGDQLCIMKGLECPVVLRNMGDCFAFVGVCIVIGLMDEEGVRALVESRGLEVETFKLR</sequence>